<accession>A0ABS9C004</accession>
<evidence type="ECO:0000256" key="5">
    <source>
        <dbReference type="ARBA" id="ARBA00022989"/>
    </source>
</evidence>
<feature type="transmembrane region" description="Helical" evidence="8">
    <location>
        <begin position="128"/>
        <end position="152"/>
    </location>
</feature>
<dbReference type="Pfam" id="PF00510">
    <property type="entry name" value="COX3"/>
    <property type="match status" value="1"/>
</dbReference>
<comment type="caution">
    <text evidence="10">The sequence shown here is derived from an EMBL/GenBank/DDBJ whole genome shotgun (WGS) entry which is preliminary data.</text>
</comment>
<dbReference type="PANTHER" id="PTHR11403:SF2">
    <property type="entry name" value="CYTOCHROME BO(3) UBIQUINOL OXIDASE SUBUNIT 3"/>
    <property type="match status" value="1"/>
</dbReference>
<evidence type="ECO:0000259" key="9">
    <source>
        <dbReference type="PROSITE" id="PS50253"/>
    </source>
</evidence>
<evidence type="ECO:0000256" key="2">
    <source>
        <dbReference type="ARBA" id="ARBA00010581"/>
    </source>
</evidence>
<feature type="domain" description="Heme-copper oxidase subunit III family profile" evidence="9">
    <location>
        <begin position="22"/>
        <end position="202"/>
    </location>
</feature>
<evidence type="ECO:0000256" key="8">
    <source>
        <dbReference type="SAM" id="Phobius"/>
    </source>
</evidence>
<dbReference type="Gene3D" id="1.20.120.80">
    <property type="entry name" value="Cytochrome c oxidase, subunit III, four-helix bundle"/>
    <property type="match status" value="1"/>
</dbReference>
<dbReference type="PROSITE" id="PS50253">
    <property type="entry name" value="COX3"/>
    <property type="match status" value="1"/>
</dbReference>
<evidence type="ECO:0000313" key="10">
    <source>
        <dbReference type="EMBL" id="MCF1753255.1"/>
    </source>
</evidence>
<dbReference type="InterPro" id="IPR035973">
    <property type="entry name" value="Cyt_c_oxidase_su3-like_sf"/>
</dbReference>
<dbReference type="InterPro" id="IPR024791">
    <property type="entry name" value="Cyt_c/ubiquinol_Oxase_su3"/>
</dbReference>
<dbReference type="Proteomes" id="UP001201449">
    <property type="component" value="Unassembled WGS sequence"/>
</dbReference>
<organism evidence="10 11">
    <name type="scientific">Mariniradius sediminis</name>
    <dbReference type="NCBI Taxonomy" id="2909237"/>
    <lineage>
        <taxon>Bacteria</taxon>
        <taxon>Pseudomonadati</taxon>
        <taxon>Bacteroidota</taxon>
        <taxon>Cytophagia</taxon>
        <taxon>Cytophagales</taxon>
        <taxon>Cyclobacteriaceae</taxon>
        <taxon>Mariniradius</taxon>
    </lineage>
</organism>
<feature type="transmembrane region" description="Helical" evidence="8">
    <location>
        <begin position="91"/>
        <end position="108"/>
    </location>
</feature>
<evidence type="ECO:0000256" key="4">
    <source>
        <dbReference type="ARBA" id="ARBA00022692"/>
    </source>
</evidence>
<reference evidence="10 11" key="1">
    <citation type="submission" date="2022-01" db="EMBL/GenBank/DDBJ databases">
        <title>Mariniradius saccharolyticus sp. nov., isolated from sediment of a river.</title>
        <authorList>
            <person name="Liu H."/>
        </authorList>
    </citation>
    <scope>NUCLEOTIDE SEQUENCE [LARGE SCALE GENOMIC DNA]</scope>
    <source>
        <strain evidence="10 11">RY-2</strain>
    </source>
</reference>
<evidence type="ECO:0000256" key="7">
    <source>
        <dbReference type="RuleBase" id="RU003376"/>
    </source>
</evidence>
<sequence>MVKTKENLLQRIEKMHPYQTLMYLGMLGSGLIFLFMTAGFLASNTELLQQNGYKIPRSFIIGTFVLLISGFTVSKLIVYFRDEKIEKLRNYMAWTFVLGLVFTLFQFLGWKELSEMGVDFSGFPSGSFLYVLSAIHLFHLLGAMVFSLIMLFQYRRKSADEVQQLILLTNPFEKMRIKLFMDYWHFMDLIWLVLFLIFVLTF</sequence>
<keyword evidence="5 8" id="KW-1133">Transmembrane helix</keyword>
<proteinExistence type="inferred from homology"/>
<keyword evidence="3" id="KW-1003">Cell membrane</keyword>
<keyword evidence="4 7" id="KW-0812">Transmembrane</keyword>
<evidence type="ECO:0000313" key="11">
    <source>
        <dbReference type="Proteomes" id="UP001201449"/>
    </source>
</evidence>
<comment type="similarity">
    <text evidence="2 7">Belongs to the cytochrome c oxidase subunit 3 family.</text>
</comment>
<dbReference type="PANTHER" id="PTHR11403">
    <property type="entry name" value="CYTOCHROME C OXIDASE SUBUNIT III"/>
    <property type="match status" value="1"/>
</dbReference>
<keyword evidence="6 8" id="KW-0472">Membrane</keyword>
<dbReference type="InterPro" id="IPR013833">
    <property type="entry name" value="Cyt_c_oxidase_su3_a-hlx"/>
</dbReference>
<evidence type="ECO:0000256" key="6">
    <source>
        <dbReference type="ARBA" id="ARBA00023136"/>
    </source>
</evidence>
<dbReference type="SUPFAM" id="SSF81452">
    <property type="entry name" value="Cytochrome c oxidase subunit III-like"/>
    <property type="match status" value="1"/>
</dbReference>
<name>A0ABS9C004_9BACT</name>
<dbReference type="RefSeq" id="WP_234863061.1">
    <property type="nucleotide sequence ID" value="NZ_JAKEVZ010000024.1"/>
</dbReference>
<dbReference type="InterPro" id="IPR000298">
    <property type="entry name" value="Cyt_c_oxidase-like_su3"/>
</dbReference>
<comment type="subcellular location">
    <subcellularLocation>
        <location evidence="1 7">Cell membrane</location>
        <topology evidence="1 7">Multi-pass membrane protein</topology>
    </subcellularLocation>
</comment>
<feature type="transmembrane region" description="Helical" evidence="8">
    <location>
        <begin position="183"/>
        <end position="201"/>
    </location>
</feature>
<keyword evidence="11" id="KW-1185">Reference proteome</keyword>
<dbReference type="EMBL" id="JAKEVZ010000024">
    <property type="protein sequence ID" value="MCF1753255.1"/>
    <property type="molecule type" value="Genomic_DNA"/>
</dbReference>
<evidence type="ECO:0000256" key="3">
    <source>
        <dbReference type="ARBA" id="ARBA00022475"/>
    </source>
</evidence>
<feature type="transmembrane region" description="Helical" evidence="8">
    <location>
        <begin position="55"/>
        <end position="79"/>
    </location>
</feature>
<gene>
    <name evidence="10" type="ORF">L0U89_19495</name>
</gene>
<protein>
    <submittedName>
        <fullName evidence="10">Cytochrome c oxidase subunit 3</fullName>
    </submittedName>
</protein>
<feature type="transmembrane region" description="Helical" evidence="8">
    <location>
        <begin position="21"/>
        <end position="43"/>
    </location>
</feature>
<evidence type="ECO:0000256" key="1">
    <source>
        <dbReference type="ARBA" id="ARBA00004651"/>
    </source>
</evidence>